<dbReference type="AlphaFoldDB" id="A0A846Z8K6"/>
<organism evidence="1 2">
    <name type="scientific">Actinomadura latina</name>
    <dbReference type="NCBI Taxonomy" id="163603"/>
    <lineage>
        <taxon>Bacteria</taxon>
        <taxon>Bacillati</taxon>
        <taxon>Actinomycetota</taxon>
        <taxon>Actinomycetes</taxon>
        <taxon>Streptosporangiales</taxon>
        <taxon>Thermomonosporaceae</taxon>
        <taxon>Actinomadura</taxon>
    </lineage>
</organism>
<comment type="caution">
    <text evidence="1">The sequence shown here is derived from an EMBL/GenBank/DDBJ whole genome shotgun (WGS) entry which is preliminary data.</text>
</comment>
<gene>
    <name evidence="1" type="ORF">HGB48_25615</name>
</gene>
<protein>
    <submittedName>
        <fullName evidence="1">Uncharacterized protein</fullName>
    </submittedName>
</protein>
<name>A0A846Z8K6_9ACTN</name>
<sequence>MTDGDVFLTVPAQVVRGHGYTAVRIGGRLRVTDGPDLRGVEIECRTRPDDRDRWWFTWGGGIWMCEGDHVTEALVQVKTALRRVGP</sequence>
<accession>A0A846Z8K6</accession>
<proteinExistence type="predicted"/>
<dbReference type="Proteomes" id="UP000579250">
    <property type="component" value="Unassembled WGS sequence"/>
</dbReference>
<dbReference type="RefSeq" id="WP_067639714.1">
    <property type="nucleotide sequence ID" value="NZ_JAAXPI010000047.1"/>
</dbReference>
<evidence type="ECO:0000313" key="1">
    <source>
        <dbReference type="EMBL" id="NKZ07094.1"/>
    </source>
</evidence>
<keyword evidence="2" id="KW-1185">Reference proteome</keyword>
<evidence type="ECO:0000313" key="2">
    <source>
        <dbReference type="Proteomes" id="UP000579250"/>
    </source>
</evidence>
<dbReference type="EMBL" id="JAAXPI010000047">
    <property type="protein sequence ID" value="NKZ07094.1"/>
    <property type="molecule type" value="Genomic_DNA"/>
</dbReference>
<reference evidence="1 2" key="1">
    <citation type="submission" date="2020-04" db="EMBL/GenBank/DDBJ databases">
        <title>MicrobeNet Type strains.</title>
        <authorList>
            <person name="Nicholson A.C."/>
        </authorList>
    </citation>
    <scope>NUCLEOTIDE SEQUENCE [LARGE SCALE GENOMIC DNA]</scope>
    <source>
        <strain evidence="1 2">ATCC BAA-277</strain>
    </source>
</reference>